<dbReference type="SUPFAM" id="SSF54373">
    <property type="entry name" value="FAD-linked reductases, C-terminal domain"/>
    <property type="match status" value="1"/>
</dbReference>
<evidence type="ECO:0000256" key="6">
    <source>
        <dbReference type="ARBA" id="ARBA00022630"/>
    </source>
</evidence>
<accession>L8H783</accession>
<dbReference type="AlphaFoldDB" id="L8H783"/>
<dbReference type="PANTHER" id="PTHR10617:SF107">
    <property type="entry name" value="ELECTRON TRANSFER FLAVOPROTEIN-UBIQUINONE OXIDOREDUCTASE, MITOCHONDRIAL"/>
    <property type="match status" value="1"/>
</dbReference>
<evidence type="ECO:0000256" key="20">
    <source>
        <dbReference type="SAM" id="MobiDB-lite"/>
    </source>
</evidence>
<gene>
    <name evidence="22" type="ORF">ACA1_052640</name>
</gene>
<keyword evidence="15 19" id="KW-0830">Ubiquinone</keyword>
<evidence type="ECO:0000256" key="16">
    <source>
        <dbReference type="ARBA" id="ARBA00023128"/>
    </source>
</evidence>
<feature type="compositionally biased region" description="Basic and acidic residues" evidence="20">
    <location>
        <begin position="59"/>
        <end position="71"/>
    </location>
</feature>
<comment type="cofactor">
    <cofactor evidence="1 19">
        <name>FAD</name>
        <dbReference type="ChEBI" id="CHEBI:57692"/>
    </cofactor>
</comment>
<dbReference type="GO" id="GO:0051539">
    <property type="term" value="F:4 iron, 4 sulfur cluster binding"/>
    <property type="evidence" value="ECO:0007669"/>
    <property type="project" value="UniProtKB-UniRule"/>
</dbReference>
<keyword evidence="6 19" id="KW-0285">Flavoprotein</keyword>
<evidence type="ECO:0000313" key="23">
    <source>
        <dbReference type="Proteomes" id="UP000011083"/>
    </source>
</evidence>
<evidence type="ECO:0000256" key="11">
    <source>
        <dbReference type="ARBA" id="ARBA00022982"/>
    </source>
</evidence>
<dbReference type="InterPro" id="IPR049398">
    <property type="entry name" value="ETF-QO/FixC_UQ-bd"/>
</dbReference>
<dbReference type="Pfam" id="PF21162">
    <property type="entry name" value="ETFQO_UQ-bd"/>
    <property type="match status" value="1"/>
</dbReference>
<dbReference type="FunFam" id="3.30.70.20:FF:000015">
    <property type="entry name" value="Electron transfer flavoprotein-ubiquinone oxidoreductase"/>
    <property type="match status" value="1"/>
</dbReference>
<keyword evidence="7 19" id="KW-0479">Metal-binding</keyword>
<dbReference type="Gene3D" id="3.30.70.20">
    <property type="match status" value="1"/>
</dbReference>
<dbReference type="KEGG" id="acan:ACA1_052640"/>
<evidence type="ECO:0000313" key="22">
    <source>
        <dbReference type="EMBL" id="ELR20573.1"/>
    </source>
</evidence>
<comment type="function">
    <text evidence="2 19">Accepts electrons from ETF and reduces ubiquinone.</text>
</comment>
<reference evidence="22 23" key="1">
    <citation type="journal article" date="2013" name="Genome Biol.">
        <title>Genome of Acanthamoeba castellanii highlights extensive lateral gene transfer and early evolution of tyrosine kinase signaling.</title>
        <authorList>
            <person name="Clarke M."/>
            <person name="Lohan A.J."/>
            <person name="Liu B."/>
            <person name="Lagkouvardos I."/>
            <person name="Roy S."/>
            <person name="Zafar N."/>
            <person name="Bertelli C."/>
            <person name="Schilde C."/>
            <person name="Kianianmomeni A."/>
            <person name="Burglin T.R."/>
            <person name="Frech C."/>
            <person name="Turcotte B."/>
            <person name="Kopec K.O."/>
            <person name="Synnott J.M."/>
            <person name="Choo C."/>
            <person name="Paponov I."/>
            <person name="Finkler A."/>
            <person name="Soon Heng Tan C."/>
            <person name="Hutchins A.P."/>
            <person name="Weinmeier T."/>
            <person name="Rattei T."/>
            <person name="Chu J.S."/>
            <person name="Gimenez G."/>
            <person name="Irimia M."/>
            <person name="Rigden D.J."/>
            <person name="Fitzpatrick D.A."/>
            <person name="Lorenzo-Morales J."/>
            <person name="Bateman A."/>
            <person name="Chiu C.H."/>
            <person name="Tang P."/>
            <person name="Hegemann P."/>
            <person name="Fromm H."/>
            <person name="Raoult D."/>
            <person name="Greub G."/>
            <person name="Miranda-Saavedra D."/>
            <person name="Chen N."/>
            <person name="Nash P."/>
            <person name="Ginger M.L."/>
            <person name="Horn M."/>
            <person name="Schaap P."/>
            <person name="Caler L."/>
            <person name="Loftus B."/>
        </authorList>
    </citation>
    <scope>NUCLEOTIDE SEQUENCE [LARGE SCALE GENOMIC DNA]</scope>
    <source>
        <strain evidence="22 23">Neff</strain>
    </source>
</reference>
<keyword evidence="8" id="KW-0999">Mitochondrion inner membrane</keyword>
<dbReference type="InterPro" id="IPR040156">
    <property type="entry name" value="ETF-QO"/>
</dbReference>
<dbReference type="Proteomes" id="UP000011083">
    <property type="component" value="Unassembled WGS sequence"/>
</dbReference>
<dbReference type="SUPFAM" id="SSF54862">
    <property type="entry name" value="4Fe-4S ferredoxins"/>
    <property type="match status" value="1"/>
</dbReference>
<dbReference type="Pfam" id="PF13450">
    <property type="entry name" value="NAD_binding_8"/>
    <property type="match status" value="1"/>
</dbReference>
<dbReference type="GeneID" id="14921438"/>
<dbReference type="RefSeq" id="XP_004343976.1">
    <property type="nucleotide sequence ID" value="XM_004343926.1"/>
</dbReference>
<keyword evidence="11 19" id="KW-0249">Electron transport</keyword>
<feature type="region of interest" description="Disordered" evidence="20">
    <location>
        <begin position="50"/>
        <end position="71"/>
    </location>
</feature>
<dbReference type="VEuPathDB" id="AmoebaDB:ACA1_052640"/>
<keyword evidence="12 19" id="KW-0560">Oxidoreductase</keyword>
<protein>
    <recommendedName>
        <fullName evidence="19">Electron transfer flavoprotein-ubiquinone oxidoreductase</fullName>
        <shortName evidence="19">ETF-QO</shortName>
        <ecNumber evidence="19">1.5.5.1</ecNumber>
    </recommendedName>
</protein>
<feature type="domain" description="4Fe-4S ferredoxin-type" evidence="21">
    <location>
        <begin position="567"/>
        <end position="596"/>
    </location>
</feature>
<evidence type="ECO:0000256" key="5">
    <source>
        <dbReference type="ARBA" id="ARBA00022448"/>
    </source>
</evidence>
<dbReference type="STRING" id="1257118.L8H783"/>
<keyword evidence="13 19" id="KW-0408">Iron</keyword>
<dbReference type="PANTHER" id="PTHR10617">
    <property type="entry name" value="ELECTRON TRANSFER FLAVOPROTEIN-UBIQUINONE OXIDOREDUCTASE"/>
    <property type="match status" value="1"/>
</dbReference>
<keyword evidence="5 19" id="KW-0813">Transport</keyword>
<name>L8H783_ACACF</name>
<dbReference type="Gene3D" id="3.50.50.60">
    <property type="entry name" value="FAD/NAD(P)-binding domain"/>
    <property type="match status" value="1"/>
</dbReference>
<keyword evidence="23" id="KW-1185">Reference proteome</keyword>
<comment type="similarity">
    <text evidence="4">Belongs to the ETF-QO/FixC family.</text>
</comment>
<evidence type="ECO:0000256" key="10">
    <source>
        <dbReference type="ARBA" id="ARBA00022946"/>
    </source>
</evidence>
<evidence type="ECO:0000256" key="1">
    <source>
        <dbReference type="ARBA" id="ARBA00001974"/>
    </source>
</evidence>
<dbReference type="EC" id="1.5.5.1" evidence="19"/>
<keyword evidence="16" id="KW-0496">Mitochondrion</keyword>
<evidence type="ECO:0000256" key="13">
    <source>
        <dbReference type="ARBA" id="ARBA00023004"/>
    </source>
</evidence>
<comment type="catalytic activity">
    <reaction evidence="18 19">
        <text>a ubiquinone + reduced [electron-transfer flavoprotein] = a ubiquinol + oxidized [electron-transfer flavoprotein] + H(+)</text>
        <dbReference type="Rhea" id="RHEA:24052"/>
        <dbReference type="Rhea" id="RHEA-COMP:9565"/>
        <dbReference type="Rhea" id="RHEA-COMP:9566"/>
        <dbReference type="Rhea" id="RHEA-COMP:10685"/>
        <dbReference type="Rhea" id="RHEA-COMP:10686"/>
        <dbReference type="ChEBI" id="CHEBI:15378"/>
        <dbReference type="ChEBI" id="CHEBI:16389"/>
        <dbReference type="ChEBI" id="CHEBI:17976"/>
        <dbReference type="ChEBI" id="CHEBI:57692"/>
        <dbReference type="ChEBI" id="CHEBI:58307"/>
        <dbReference type="EC" id="1.5.5.1"/>
    </reaction>
</comment>
<evidence type="ECO:0000256" key="4">
    <source>
        <dbReference type="ARBA" id="ARBA00006796"/>
    </source>
</evidence>
<evidence type="ECO:0000256" key="19">
    <source>
        <dbReference type="RuleBase" id="RU366068"/>
    </source>
</evidence>
<keyword evidence="10" id="KW-0809">Transit peptide</keyword>
<dbReference type="Gene3D" id="3.30.9.90">
    <property type="match status" value="1"/>
</dbReference>
<dbReference type="InterPro" id="IPR036188">
    <property type="entry name" value="FAD/NAD-bd_sf"/>
</dbReference>
<dbReference type="InterPro" id="IPR007859">
    <property type="entry name" value="ETF-QO/FixX_C"/>
</dbReference>
<dbReference type="OrthoDB" id="437331at2759"/>
<evidence type="ECO:0000256" key="2">
    <source>
        <dbReference type="ARBA" id="ARBA00002819"/>
    </source>
</evidence>
<evidence type="ECO:0000256" key="15">
    <source>
        <dbReference type="ARBA" id="ARBA00023075"/>
    </source>
</evidence>
<evidence type="ECO:0000256" key="3">
    <source>
        <dbReference type="ARBA" id="ARBA00004273"/>
    </source>
</evidence>
<dbReference type="EMBL" id="KB007909">
    <property type="protein sequence ID" value="ELR20573.1"/>
    <property type="molecule type" value="Genomic_DNA"/>
</dbReference>
<evidence type="ECO:0000256" key="14">
    <source>
        <dbReference type="ARBA" id="ARBA00023014"/>
    </source>
</evidence>
<evidence type="ECO:0000256" key="17">
    <source>
        <dbReference type="ARBA" id="ARBA00023136"/>
    </source>
</evidence>
<dbReference type="GO" id="GO:0005743">
    <property type="term" value="C:mitochondrial inner membrane"/>
    <property type="evidence" value="ECO:0007669"/>
    <property type="project" value="UniProtKB-SubCell"/>
</dbReference>
<keyword evidence="17" id="KW-0472">Membrane</keyword>
<dbReference type="SUPFAM" id="SSF51905">
    <property type="entry name" value="FAD/NAD(P)-binding domain"/>
    <property type="match status" value="1"/>
</dbReference>
<organism evidence="22 23">
    <name type="scientific">Acanthamoeba castellanii (strain ATCC 30010 / Neff)</name>
    <dbReference type="NCBI Taxonomy" id="1257118"/>
    <lineage>
        <taxon>Eukaryota</taxon>
        <taxon>Amoebozoa</taxon>
        <taxon>Discosea</taxon>
        <taxon>Longamoebia</taxon>
        <taxon>Centramoebida</taxon>
        <taxon>Acanthamoebidae</taxon>
        <taxon>Acanthamoeba</taxon>
    </lineage>
</organism>
<dbReference type="Pfam" id="PF05187">
    <property type="entry name" value="Fer4_ETF_QO"/>
    <property type="match status" value="1"/>
</dbReference>
<sequence length="606" mass="66851">MKRLSARLSPSASAAALGVRVSSRHLHLARTAQVQSSSLLPRAPITSSLRSFRTSPSLRQDDDPRKQPRESDNVDVLIIGAGPAGLSAAIRLKQLANEQGKEIRVVVLEKGAEVGAHTLSGAVIEPRALNELIPYWKDKGAPIYTEATEDHFVFLGEGFHVRLPTPPQMHNKGNYVVSLGNVVRWLGEQATELGVEIYPATPAAEVLYNEDGSVKGVATVDMGVSKTGEPKDSFTRGFELHARVTMFGEGCRGSLTKSVDKKLGLWKESMAGFQTYGLGIKELWQVDPKKHKPGKIVHTIGWPMDFSTYGGSFLYHLENNYVAVGYVVGLDYTNPYLNPYREFQRWKHHPFVKDTFEGGQCISYGARALVEGGIQSVPRLAFPGGLLLGDSAGFINLPKIKGSHNAMKSGMVAAETVFEALDQEEHTIDPKAYPDRIKSSWLWEDLHKVRNIRPYMAKGLVPGLALSAVDTYVFRGNAPWTLNHHKPDHEATKPAKECKPIEYPAPDGKLSFNLLENVARSGTNHGHDQLCHLTLKDSTVPEKINLPVYAAPESRYCPAGVYEYVDSKLVINYQNCVHCKTCDIKDPTQNINWVVPESGGPLYSYM</sequence>
<dbReference type="OMA" id="INFQNCV"/>
<proteinExistence type="inferred from homology"/>
<evidence type="ECO:0000259" key="21">
    <source>
        <dbReference type="PROSITE" id="PS51379"/>
    </source>
</evidence>
<dbReference type="InterPro" id="IPR017896">
    <property type="entry name" value="4Fe4S_Fe-S-bd"/>
</dbReference>
<comment type="cofactor">
    <cofactor evidence="19">
        <name>[4Fe-4S] cluster</name>
        <dbReference type="ChEBI" id="CHEBI:49883"/>
    </cofactor>
    <text evidence="19">Binds 1 [4Fe-4S] cluster.</text>
</comment>
<comment type="subcellular location">
    <subcellularLocation>
        <location evidence="3">Mitochondrion inner membrane</location>
    </subcellularLocation>
</comment>
<keyword evidence="14 19" id="KW-0411">Iron-sulfur</keyword>
<dbReference type="GO" id="GO:0004174">
    <property type="term" value="F:electron-transferring-flavoprotein dehydrogenase activity"/>
    <property type="evidence" value="ECO:0007669"/>
    <property type="project" value="UniProtKB-UniRule"/>
</dbReference>
<evidence type="ECO:0000256" key="9">
    <source>
        <dbReference type="ARBA" id="ARBA00022827"/>
    </source>
</evidence>
<evidence type="ECO:0000256" key="8">
    <source>
        <dbReference type="ARBA" id="ARBA00022792"/>
    </source>
</evidence>
<evidence type="ECO:0000256" key="18">
    <source>
        <dbReference type="ARBA" id="ARBA00052682"/>
    </source>
</evidence>
<dbReference type="PROSITE" id="PS51379">
    <property type="entry name" value="4FE4S_FER_2"/>
    <property type="match status" value="1"/>
</dbReference>
<keyword evidence="9 19" id="KW-0274">FAD</keyword>
<dbReference type="GO" id="GO:0046872">
    <property type="term" value="F:metal ion binding"/>
    <property type="evidence" value="ECO:0007669"/>
    <property type="project" value="UniProtKB-KW"/>
</dbReference>
<evidence type="ECO:0000256" key="7">
    <source>
        <dbReference type="ARBA" id="ARBA00022723"/>
    </source>
</evidence>
<evidence type="ECO:0000256" key="12">
    <source>
        <dbReference type="ARBA" id="ARBA00023002"/>
    </source>
</evidence>